<dbReference type="AlphaFoldDB" id="A0A4U2PTM2"/>
<dbReference type="Gene3D" id="1.10.443.10">
    <property type="entry name" value="Intergrase catalytic core"/>
    <property type="match status" value="1"/>
</dbReference>
<dbReference type="InterPro" id="IPR011010">
    <property type="entry name" value="DNA_brk_join_enz"/>
</dbReference>
<dbReference type="PANTHER" id="PTHR30349:SF82">
    <property type="entry name" value="INTEGRASE_RECOMBINASE YOEC-RELATED"/>
    <property type="match status" value="1"/>
</dbReference>
<dbReference type="SUPFAM" id="SSF56349">
    <property type="entry name" value="DNA breaking-rejoining enzymes"/>
    <property type="match status" value="1"/>
</dbReference>
<proteinExistence type="predicted"/>
<dbReference type="GO" id="GO:0006310">
    <property type="term" value="P:DNA recombination"/>
    <property type="evidence" value="ECO:0007669"/>
    <property type="project" value="UniProtKB-KW"/>
</dbReference>
<dbReference type="GO" id="GO:0015074">
    <property type="term" value="P:DNA integration"/>
    <property type="evidence" value="ECO:0007669"/>
    <property type="project" value="InterPro"/>
</dbReference>
<dbReference type="PROSITE" id="PS51898">
    <property type="entry name" value="TYR_RECOMBINASE"/>
    <property type="match status" value="1"/>
</dbReference>
<dbReference type="InterPro" id="IPR013762">
    <property type="entry name" value="Integrase-like_cat_sf"/>
</dbReference>
<reference evidence="3 4" key="1">
    <citation type="submission" date="2018-01" db="EMBL/GenBank/DDBJ databases">
        <title>Bacillales members from the olive rhizosphere are effective biological control agents against Verticillium dahliae.</title>
        <authorList>
            <person name="Gomez-Lama C."/>
            <person name="Legarda G."/>
            <person name="Ruano-Rosa D."/>
            <person name="Pizarro-Tobias P."/>
            <person name="Valverde-Corredor A."/>
            <person name="Niqui J.L."/>
            <person name="Trivino J.C."/>
            <person name="Roca A."/>
            <person name="Mercado-Blanco J."/>
        </authorList>
    </citation>
    <scope>NUCLEOTIDE SEQUENCE [LARGE SCALE GENOMIC DNA]</scope>
    <source>
        <strain evidence="3 4">PIC167</strain>
    </source>
</reference>
<dbReference type="EMBL" id="PNXQ01000016">
    <property type="protein sequence ID" value="TKH41436.1"/>
    <property type="molecule type" value="Genomic_DNA"/>
</dbReference>
<dbReference type="InterPro" id="IPR050090">
    <property type="entry name" value="Tyrosine_recombinase_XerCD"/>
</dbReference>
<dbReference type="Pfam" id="PF00589">
    <property type="entry name" value="Phage_integrase"/>
    <property type="match status" value="1"/>
</dbReference>
<sequence>MFGMEFVEPIRSKQQIDALKKYLRGQNIRDYLLFVLGINSGLRISDLLKLQVEEVYNQDRISLREQKTGKRKDFPLSDTCKKAIQEYVKATGHKSGALFASRKGGNPISRVHAYRILSEGASRVGIKEAVGTHTLRKSFAFHAYQSGVDITRIQKLLNHSAPSVTLAYIGITRQELDNVYFNLNL</sequence>
<evidence type="ECO:0000259" key="2">
    <source>
        <dbReference type="PROSITE" id="PS51898"/>
    </source>
</evidence>
<name>A0A4U2PTM2_9BACL</name>
<organism evidence="3 4">
    <name type="scientific">Paenibacillus terrae</name>
    <dbReference type="NCBI Taxonomy" id="159743"/>
    <lineage>
        <taxon>Bacteria</taxon>
        <taxon>Bacillati</taxon>
        <taxon>Bacillota</taxon>
        <taxon>Bacilli</taxon>
        <taxon>Bacillales</taxon>
        <taxon>Paenibacillaceae</taxon>
        <taxon>Paenibacillus</taxon>
    </lineage>
</organism>
<keyword evidence="1" id="KW-0233">DNA recombination</keyword>
<accession>A0A4U2PTM2</accession>
<gene>
    <name evidence="3" type="ORF">C1I60_18840</name>
</gene>
<evidence type="ECO:0000313" key="4">
    <source>
        <dbReference type="Proteomes" id="UP000308114"/>
    </source>
</evidence>
<protein>
    <submittedName>
        <fullName evidence="3">Site-specific integrase</fullName>
    </submittedName>
</protein>
<dbReference type="Proteomes" id="UP000308114">
    <property type="component" value="Unassembled WGS sequence"/>
</dbReference>
<dbReference type="GO" id="GO:0003677">
    <property type="term" value="F:DNA binding"/>
    <property type="evidence" value="ECO:0007669"/>
    <property type="project" value="InterPro"/>
</dbReference>
<dbReference type="CDD" id="cd01192">
    <property type="entry name" value="INT_C_like_3"/>
    <property type="match status" value="1"/>
</dbReference>
<dbReference type="InterPro" id="IPR002104">
    <property type="entry name" value="Integrase_catalytic"/>
</dbReference>
<dbReference type="PANTHER" id="PTHR30349">
    <property type="entry name" value="PHAGE INTEGRASE-RELATED"/>
    <property type="match status" value="1"/>
</dbReference>
<evidence type="ECO:0000256" key="1">
    <source>
        <dbReference type="ARBA" id="ARBA00023172"/>
    </source>
</evidence>
<evidence type="ECO:0000313" key="3">
    <source>
        <dbReference type="EMBL" id="TKH41436.1"/>
    </source>
</evidence>
<feature type="domain" description="Tyr recombinase" evidence="2">
    <location>
        <begin position="5"/>
        <end position="181"/>
    </location>
</feature>
<comment type="caution">
    <text evidence="3">The sequence shown here is derived from an EMBL/GenBank/DDBJ whole genome shotgun (WGS) entry which is preliminary data.</text>
</comment>